<protein>
    <recommendedName>
        <fullName evidence="4">DUF983 domain-containing protein</fullName>
    </recommendedName>
</protein>
<reference evidence="3" key="1">
    <citation type="journal article" date="2019" name="Int. J. Syst. Evol. Microbiol.">
        <title>The Global Catalogue of Microorganisms (GCM) 10K type strain sequencing project: providing services to taxonomists for standard genome sequencing and annotation.</title>
        <authorList>
            <consortium name="The Broad Institute Genomics Platform"/>
            <consortium name="The Broad Institute Genome Sequencing Center for Infectious Disease"/>
            <person name="Wu L."/>
            <person name="Ma J."/>
        </authorList>
    </citation>
    <scope>NUCLEOTIDE SEQUENCE [LARGE SCALE GENOMIC DNA]</scope>
    <source>
        <strain evidence="3">TBRC 5781</strain>
    </source>
</reference>
<keyword evidence="1" id="KW-0472">Membrane</keyword>
<evidence type="ECO:0000313" key="3">
    <source>
        <dbReference type="Proteomes" id="UP001595697"/>
    </source>
</evidence>
<sequence>MALKSPVRMKPEIIKREHRYAAEALRGALAHDRAACPRCGSGSLMLTADKEVRRCDGCGSSVSLDELARHHGAWLSATARQRQDHFRRSARIFVQFALVWLLVTIPWSAYARSGDMLIVAGIITFLAFVGFVAMRYRAWQAATGRHDTKVVNLSDF</sequence>
<evidence type="ECO:0008006" key="4">
    <source>
        <dbReference type="Google" id="ProtNLM"/>
    </source>
</evidence>
<keyword evidence="1" id="KW-1133">Transmembrane helix</keyword>
<organism evidence="2 3">
    <name type="scientific">Rhizobium lemnae</name>
    <dbReference type="NCBI Taxonomy" id="1214924"/>
    <lineage>
        <taxon>Bacteria</taxon>
        <taxon>Pseudomonadati</taxon>
        <taxon>Pseudomonadota</taxon>
        <taxon>Alphaproteobacteria</taxon>
        <taxon>Hyphomicrobiales</taxon>
        <taxon>Rhizobiaceae</taxon>
        <taxon>Rhizobium/Agrobacterium group</taxon>
        <taxon>Rhizobium</taxon>
    </lineage>
</organism>
<dbReference type="RefSeq" id="WP_247262571.1">
    <property type="nucleotide sequence ID" value="NZ_JALJQZ010000056.1"/>
</dbReference>
<feature type="transmembrane region" description="Helical" evidence="1">
    <location>
        <begin position="90"/>
        <end position="110"/>
    </location>
</feature>
<gene>
    <name evidence="2" type="ORF">ACFOVS_23525</name>
</gene>
<accession>A0ABV8EEM4</accession>
<feature type="transmembrane region" description="Helical" evidence="1">
    <location>
        <begin position="116"/>
        <end position="136"/>
    </location>
</feature>
<dbReference type="Proteomes" id="UP001595697">
    <property type="component" value="Unassembled WGS sequence"/>
</dbReference>
<comment type="caution">
    <text evidence="2">The sequence shown here is derived from an EMBL/GenBank/DDBJ whole genome shotgun (WGS) entry which is preliminary data.</text>
</comment>
<keyword evidence="1" id="KW-0812">Transmembrane</keyword>
<dbReference type="EMBL" id="JBHSBD010000149">
    <property type="protein sequence ID" value="MFC3971038.1"/>
    <property type="molecule type" value="Genomic_DNA"/>
</dbReference>
<proteinExistence type="predicted"/>
<evidence type="ECO:0000313" key="2">
    <source>
        <dbReference type="EMBL" id="MFC3971038.1"/>
    </source>
</evidence>
<keyword evidence="3" id="KW-1185">Reference proteome</keyword>
<evidence type="ECO:0000256" key="1">
    <source>
        <dbReference type="SAM" id="Phobius"/>
    </source>
</evidence>
<name>A0ABV8EEM4_9HYPH</name>